<dbReference type="Proteomes" id="UP000288953">
    <property type="component" value="Chromosome"/>
</dbReference>
<keyword evidence="2" id="KW-1185">Reference proteome</keyword>
<sequence>MSDAKPKDSLVCTTLGLPDYVELIAPTKTPSKQGLPIAYNDI</sequence>
<accession>A0ABX5R760</accession>
<evidence type="ECO:0000313" key="2">
    <source>
        <dbReference type="Proteomes" id="UP000288953"/>
    </source>
</evidence>
<gene>
    <name evidence="1" type="ORF">C3B55_00122</name>
</gene>
<evidence type="ECO:0000313" key="1">
    <source>
        <dbReference type="EMBL" id="QAX81492.1"/>
    </source>
</evidence>
<reference evidence="1 2" key="1">
    <citation type="journal article" date="2018" name="Genome Biol. Evol.">
        <title>Partnering With a Pest: Genomes of Hemlock Woolly Adelgid Symbionts Reveal Atypical Nutritional Provisioning Patterns in Dual-Obligate Bacteria.</title>
        <authorList>
            <person name="Weglarz K.M."/>
            <person name="Havill N.P."/>
            <person name="Burke G.R."/>
            <person name="von Dohlen C.D."/>
        </authorList>
    </citation>
    <scope>NUCLEOTIDE SEQUENCE [LARGE SCALE GENOMIC DNA]</scope>
    <source>
        <strain evidence="1 2">HWA_ENA</strain>
    </source>
</reference>
<organism evidence="1 2">
    <name type="scientific">Candidatus Pseudomonas adelgestsugas</name>
    <dbReference type="NCBI Taxonomy" id="1302376"/>
    <lineage>
        <taxon>Bacteria</taxon>
        <taxon>Pseudomonadati</taxon>
        <taxon>Pseudomonadota</taxon>
        <taxon>Gammaproteobacteria</taxon>
        <taxon>Pseudomonadales</taxon>
        <taxon>Pseudomonadaceae</taxon>
        <taxon>Pseudomonas</taxon>
    </lineage>
</organism>
<protein>
    <submittedName>
        <fullName evidence="1">Uncharacterized protein</fullName>
    </submittedName>
</protein>
<dbReference type="EMBL" id="CP026512">
    <property type="protein sequence ID" value="QAX81492.1"/>
    <property type="molecule type" value="Genomic_DNA"/>
</dbReference>
<name>A0ABX5R760_9PSED</name>
<proteinExistence type="predicted"/>